<dbReference type="AlphaFoldDB" id="A0A382KEZ4"/>
<name>A0A382KEZ4_9ZZZZ</name>
<accession>A0A382KEZ4</accession>
<protein>
    <submittedName>
        <fullName evidence="1">Uncharacterized protein</fullName>
    </submittedName>
</protein>
<evidence type="ECO:0000313" key="1">
    <source>
        <dbReference type="EMBL" id="SVC23574.1"/>
    </source>
</evidence>
<reference evidence="1" key="1">
    <citation type="submission" date="2018-05" db="EMBL/GenBank/DDBJ databases">
        <authorList>
            <person name="Lanie J.A."/>
            <person name="Ng W.-L."/>
            <person name="Kazmierczak K.M."/>
            <person name="Andrzejewski T.M."/>
            <person name="Davidsen T.M."/>
            <person name="Wayne K.J."/>
            <person name="Tettelin H."/>
            <person name="Glass J.I."/>
            <person name="Rusch D."/>
            <person name="Podicherti R."/>
            <person name="Tsui H.-C.T."/>
            <person name="Winkler M.E."/>
        </authorList>
    </citation>
    <scope>NUCLEOTIDE SEQUENCE</scope>
</reference>
<sequence length="39" mass="4670">VEEEFCFMKLSTRNTDFFVHPLKAAPRCGSFLFREGRRF</sequence>
<organism evidence="1">
    <name type="scientific">marine metagenome</name>
    <dbReference type="NCBI Taxonomy" id="408172"/>
    <lineage>
        <taxon>unclassified sequences</taxon>
        <taxon>metagenomes</taxon>
        <taxon>ecological metagenomes</taxon>
    </lineage>
</organism>
<feature type="non-terminal residue" evidence="1">
    <location>
        <position position="1"/>
    </location>
</feature>
<feature type="non-terminal residue" evidence="1">
    <location>
        <position position="39"/>
    </location>
</feature>
<dbReference type="EMBL" id="UINC01080543">
    <property type="protein sequence ID" value="SVC23574.1"/>
    <property type="molecule type" value="Genomic_DNA"/>
</dbReference>
<proteinExistence type="predicted"/>
<gene>
    <name evidence="1" type="ORF">METZ01_LOCUS276428</name>
</gene>